<dbReference type="InterPro" id="IPR024516">
    <property type="entry name" value="Mce_C"/>
</dbReference>
<sequence length="391" mass="41119">MFSRATKIRLGLFLVIAVVGIGFTGARYAGLDRLFGGGGYAVVVEMPDSGGVFVNSEVTYRGVAVGRVTGMRLTDRGAAVDLHIDAAAPPIPAATRAAVANRSAVGEQYLDLRPDDDRGPVLAEGSVIPQARTEIPPSPESVLLNLDQLVSSVPLDSLRTVVEESGTAFQGTGPHLQRMLDSTGSLIAAADRNLPQTTALLDNSDVVLRTQQDQAEQITAFSSGLRDVAEQFKCSDPDLRRLIDAAPPAAGQIDELLRTSRTGLQKTTANLLTTMQLLDVRGPALENMLVALPMMSASSHSAQDGDGRGHLGVVLNFFNPLACEKGYEGTERRPGSDTTPAPPNRDIHCAEPPGSPTNVRGSANVPRAPIPDAAAVPPSRELIPFPLAPSG</sequence>
<feature type="compositionally biased region" description="Basic and acidic residues" evidence="1">
    <location>
        <begin position="326"/>
        <end position="335"/>
    </location>
</feature>
<evidence type="ECO:0000259" key="2">
    <source>
        <dbReference type="Pfam" id="PF02470"/>
    </source>
</evidence>
<dbReference type="RefSeq" id="WP_184479068.1">
    <property type="nucleotide sequence ID" value="NZ_JACHIV010000001.1"/>
</dbReference>
<keyword evidence="5" id="KW-1185">Reference proteome</keyword>
<feature type="domain" description="Mce/MlaD" evidence="2">
    <location>
        <begin position="39"/>
        <end position="114"/>
    </location>
</feature>
<dbReference type="InterPro" id="IPR005693">
    <property type="entry name" value="Mce"/>
</dbReference>
<proteinExistence type="predicted"/>
<dbReference type="EMBL" id="JACHIV010000001">
    <property type="protein sequence ID" value="MBB5069374.1"/>
    <property type="molecule type" value="Genomic_DNA"/>
</dbReference>
<evidence type="ECO:0000313" key="4">
    <source>
        <dbReference type="EMBL" id="MBB5069374.1"/>
    </source>
</evidence>
<dbReference type="GO" id="GO:0005576">
    <property type="term" value="C:extracellular region"/>
    <property type="evidence" value="ECO:0007669"/>
    <property type="project" value="TreeGrafter"/>
</dbReference>
<dbReference type="NCBIfam" id="TIGR00996">
    <property type="entry name" value="Mtu_fam_mce"/>
    <property type="match status" value="1"/>
</dbReference>
<protein>
    <submittedName>
        <fullName evidence="4">Phospholipid/cholesterol/gamma-HCH transport system substrate-binding protein</fullName>
    </submittedName>
</protein>
<dbReference type="InterPro" id="IPR003399">
    <property type="entry name" value="Mce/MlaD"/>
</dbReference>
<dbReference type="PANTHER" id="PTHR33371:SF16">
    <property type="entry name" value="MCE-FAMILY PROTEIN MCE3F"/>
    <property type="match status" value="1"/>
</dbReference>
<dbReference type="PANTHER" id="PTHR33371">
    <property type="entry name" value="INTERMEMBRANE PHOSPHOLIPID TRANSPORT SYSTEM BINDING PROTEIN MLAD-RELATED"/>
    <property type="match status" value="1"/>
</dbReference>
<dbReference type="Pfam" id="PF11887">
    <property type="entry name" value="Mce4_CUP1"/>
    <property type="match status" value="1"/>
</dbReference>
<evidence type="ECO:0000313" key="5">
    <source>
        <dbReference type="Proteomes" id="UP000580474"/>
    </source>
</evidence>
<evidence type="ECO:0000256" key="1">
    <source>
        <dbReference type="SAM" id="MobiDB-lite"/>
    </source>
</evidence>
<name>A0A840NCN9_9PSEU</name>
<feature type="domain" description="Mammalian cell entry C-terminal" evidence="3">
    <location>
        <begin position="121"/>
        <end position="308"/>
    </location>
</feature>
<accession>A0A840NCN9</accession>
<organism evidence="4 5">
    <name type="scientific">Saccharopolyspora gloriosae</name>
    <dbReference type="NCBI Taxonomy" id="455344"/>
    <lineage>
        <taxon>Bacteria</taxon>
        <taxon>Bacillati</taxon>
        <taxon>Actinomycetota</taxon>
        <taxon>Actinomycetes</taxon>
        <taxon>Pseudonocardiales</taxon>
        <taxon>Pseudonocardiaceae</taxon>
        <taxon>Saccharopolyspora</taxon>
    </lineage>
</organism>
<gene>
    <name evidence="4" type="ORF">BJ969_002462</name>
</gene>
<reference evidence="4 5" key="1">
    <citation type="submission" date="2020-08" db="EMBL/GenBank/DDBJ databases">
        <title>Sequencing the genomes of 1000 actinobacteria strains.</title>
        <authorList>
            <person name="Klenk H.-P."/>
        </authorList>
    </citation>
    <scope>NUCLEOTIDE SEQUENCE [LARGE SCALE GENOMIC DNA]</scope>
    <source>
        <strain evidence="4 5">DSM 45582</strain>
    </source>
</reference>
<dbReference type="AlphaFoldDB" id="A0A840NCN9"/>
<dbReference type="InterPro" id="IPR052336">
    <property type="entry name" value="MlaD_Phospholipid_Transporter"/>
</dbReference>
<comment type="caution">
    <text evidence="4">The sequence shown here is derived from an EMBL/GenBank/DDBJ whole genome shotgun (WGS) entry which is preliminary data.</text>
</comment>
<dbReference type="Proteomes" id="UP000580474">
    <property type="component" value="Unassembled WGS sequence"/>
</dbReference>
<evidence type="ECO:0000259" key="3">
    <source>
        <dbReference type="Pfam" id="PF11887"/>
    </source>
</evidence>
<feature type="region of interest" description="Disordered" evidence="1">
    <location>
        <begin position="326"/>
        <end position="391"/>
    </location>
</feature>
<dbReference type="Pfam" id="PF02470">
    <property type="entry name" value="MlaD"/>
    <property type="match status" value="1"/>
</dbReference>